<sequence>MNAQPHTLVTPLLTLTDISIAYGDHLAVSHAQMQLADGEIGCLLGPSGCGKSTLLRAIAGFEPLQSGQLSMGGRILATNQQMLPPEKRNIGMVFQDVALFPHLNIADNIAFGLQKLSRKERTARITELLKLVGLPGVEQRFPHSLSGGQQQRIALARALAPRPQLLLLDEPFSGLDAKLRESLVPEVRSILKTLGISALMVSHDQHEAFAIADKIGVMNDGQVLQWASAEEVYNQPSTHFVAEFIGHGDFIHGTVHCPNCVDSALGRLRSEIPHGFNAGEQVEVLVRLQNVQYDAGSPYSAQIQQRTFRGANILYSLLLSNGDKLACLTDPSVDIPVGAAMPIRPELQNLVAFPASH</sequence>
<evidence type="ECO:0000313" key="10">
    <source>
        <dbReference type="EMBL" id="RVU32091.1"/>
    </source>
</evidence>
<evidence type="ECO:0000259" key="9">
    <source>
        <dbReference type="PROSITE" id="PS50893"/>
    </source>
</evidence>
<dbReference type="InterPro" id="IPR017871">
    <property type="entry name" value="ABC_transporter-like_CS"/>
</dbReference>
<evidence type="ECO:0000313" key="11">
    <source>
        <dbReference type="Proteomes" id="UP000282818"/>
    </source>
</evidence>
<evidence type="ECO:0000256" key="4">
    <source>
        <dbReference type="ARBA" id="ARBA00022741"/>
    </source>
</evidence>
<evidence type="ECO:0000256" key="7">
    <source>
        <dbReference type="ARBA" id="ARBA00023065"/>
    </source>
</evidence>
<evidence type="ECO:0000256" key="8">
    <source>
        <dbReference type="ARBA" id="ARBA00023136"/>
    </source>
</evidence>
<keyword evidence="3" id="KW-0410">Iron transport</keyword>
<protein>
    <submittedName>
        <fullName evidence="10">ABC transporter ATP-binding protein</fullName>
    </submittedName>
</protein>
<dbReference type="PROSITE" id="PS00211">
    <property type="entry name" value="ABC_TRANSPORTER_1"/>
    <property type="match status" value="1"/>
</dbReference>
<evidence type="ECO:0000256" key="2">
    <source>
        <dbReference type="ARBA" id="ARBA00022475"/>
    </source>
</evidence>
<organism evidence="10 11">
    <name type="scientific">Neptunomonas marina</name>
    <dbReference type="NCBI Taxonomy" id="1815562"/>
    <lineage>
        <taxon>Bacteria</taxon>
        <taxon>Pseudomonadati</taxon>
        <taxon>Pseudomonadota</taxon>
        <taxon>Gammaproteobacteria</taxon>
        <taxon>Oceanospirillales</taxon>
        <taxon>Oceanospirillaceae</taxon>
        <taxon>Neptunomonas</taxon>
    </lineage>
</organism>
<dbReference type="Gene3D" id="3.40.50.300">
    <property type="entry name" value="P-loop containing nucleotide triphosphate hydrolases"/>
    <property type="match status" value="1"/>
</dbReference>
<name>A0A437QC50_9GAMM</name>
<dbReference type="Pfam" id="PF00005">
    <property type="entry name" value="ABC_tran"/>
    <property type="match status" value="1"/>
</dbReference>
<comment type="caution">
    <text evidence="10">The sequence shown here is derived from an EMBL/GenBank/DDBJ whole genome shotgun (WGS) entry which is preliminary data.</text>
</comment>
<dbReference type="PANTHER" id="PTHR42781">
    <property type="entry name" value="SPERMIDINE/PUTRESCINE IMPORT ATP-BINDING PROTEIN POTA"/>
    <property type="match status" value="1"/>
</dbReference>
<dbReference type="GO" id="GO:0015408">
    <property type="term" value="F:ABC-type ferric iron transporter activity"/>
    <property type="evidence" value="ECO:0007669"/>
    <property type="project" value="InterPro"/>
</dbReference>
<keyword evidence="8" id="KW-0472">Membrane</keyword>
<keyword evidence="1" id="KW-0813">Transport</keyword>
<keyword evidence="11" id="KW-1185">Reference proteome</keyword>
<evidence type="ECO:0000256" key="1">
    <source>
        <dbReference type="ARBA" id="ARBA00022448"/>
    </source>
</evidence>
<feature type="domain" description="ABC transporter" evidence="9">
    <location>
        <begin position="13"/>
        <end position="245"/>
    </location>
</feature>
<dbReference type="SUPFAM" id="SSF52540">
    <property type="entry name" value="P-loop containing nucleoside triphosphate hydrolases"/>
    <property type="match status" value="1"/>
</dbReference>
<dbReference type="PROSITE" id="PS50893">
    <property type="entry name" value="ABC_TRANSPORTER_2"/>
    <property type="match status" value="1"/>
</dbReference>
<accession>A0A437QC50</accession>
<evidence type="ECO:0000256" key="6">
    <source>
        <dbReference type="ARBA" id="ARBA00023004"/>
    </source>
</evidence>
<dbReference type="GO" id="GO:0005524">
    <property type="term" value="F:ATP binding"/>
    <property type="evidence" value="ECO:0007669"/>
    <property type="project" value="UniProtKB-KW"/>
</dbReference>
<keyword evidence="6" id="KW-0408">Iron</keyword>
<evidence type="ECO:0000256" key="5">
    <source>
        <dbReference type="ARBA" id="ARBA00022840"/>
    </source>
</evidence>
<dbReference type="InterPro" id="IPR027417">
    <property type="entry name" value="P-loop_NTPase"/>
</dbReference>
<dbReference type="SMART" id="SM00382">
    <property type="entry name" value="AAA"/>
    <property type="match status" value="1"/>
</dbReference>
<proteinExistence type="predicted"/>
<gene>
    <name evidence="10" type="ORF">EOE65_00080</name>
</gene>
<dbReference type="AlphaFoldDB" id="A0A437QC50"/>
<dbReference type="PANTHER" id="PTHR42781:SF4">
    <property type="entry name" value="SPERMIDINE_PUTRESCINE IMPORT ATP-BINDING PROTEIN POTA"/>
    <property type="match status" value="1"/>
</dbReference>
<evidence type="ECO:0000256" key="3">
    <source>
        <dbReference type="ARBA" id="ARBA00022496"/>
    </source>
</evidence>
<dbReference type="FunFam" id="3.40.50.300:FF:000425">
    <property type="entry name" value="Probable ABC transporter, ATP-binding subunit"/>
    <property type="match status" value="1"/>
</dbReference>
<dbReference type="InterPro" id="IPR050093">
    <property type="entry name" value="ABC_SmlMolc_Importer"/>
</dbReference>
<keyword evidence="7" id="KW-0406">Ion transport</keyword>
<keyword evidence="5 10" id="KW-0067">ATP-binding</keyword>
<dbReference type="GO" id="GO:0016887">
    <property type="term" value="F:ATP hydrolysis activity"/>
    <property type="evidence" value="ECO:0007669"/>
    <property type="project" value="InterPro"/>
</dbReference>
<dbReference type="InterPro" id="IPR003593">
    <property type="entry name" value="AAA+_ATPase"/>
</dbReference>
<dbReference type="GO" id="GO:0016020">
    <property type="term" value="C:membrane"/>
    <property type="evidence" value="ECO:0007669"/>
    <property type="project" value="InterPro"/>
</dbReference>
<dbReference type="InterPro" id="IPR003439">
    <property type="entry name" value="ABC_transporter-like_ATP-bd"/>
</dbReference>
<reference evidence="10 11" key="1">
    <citation type="submission" date="2019-01" db="EMBL/GenBank/DDBJ databases">
        <authorList>
            <person name="Chen W.-M."/>
        </authorList>
    </citation>
    <scope>NUCLEOTIDE SEQUENCE [LARGE SCALE GENOMIC DNA]</scope>
    <source>
        <strain evidence="10 11">HPM-16</strain>
    </source>
</reference>
<dbReference type="InterPro" id="IPR015853">
    <property type="entry name" value="ABC_transpr_FbpC"/>
</dbReference>
<keyword evidence="2" id="KW-1003">Cell membrane</keyword>
<dbReference type="EMBL" id="SACQ01000001">
    <property type="protein sequence ID" value="RVU32091.1"/>
    <property type="molecule type" value="Genomic_DNA"/>
</dbReference>
<dbReference type="CDD" id="cd03259">
    <property type="entry name" value="ABC_Carb_Solutes_like"/>
    <property type="match status" value="1"/>
</dbReference>
<dbReference type="RefSeq" id="WP_127692260.1">
    <property type="nucleotide sequence ID" value="NZ_SACQ01000001.1"/>
</dbReference>
<dbReference type="GO" id="GO:0015697">
    <property type="term" value="P:quaternary ammonium group transport"/>
    <property type="evidence" value="ECO:0007669"/>
    <property type="project" value="UniProtKB-ARBA"/>
</dbReference>
<dbReference type="Proteomes" id="UP000282818">
    <property type="component" value="Unassembled WGS sequence"/>
</dbReference>
<keyword evidence="4" id="KW-0547">Nucleotide-binding</keyword>